<keyword evidence="2" id="KW-0694">RNA-binding</keyword>
<sequence length="276" mass="32067">MSLFIGNLSRNISLKELEEQFNKFGPCKINHRVALTQGGYAFVEYINDHDAEEAMKALVGKNLGGLCLNIEWSKRSPKFTQKEANGVSQNKEKLKDRCFKCGKPGHISRDCQEGMECYECKGYGHIARDCPKQNKRKSPKNKINSPKRSRSPRRSSSERSFSIERADLPNEYMPRFPEAKDFDLKPVQYNVVKQEFVNEDKEEIREIKEENREIKEEIKESENELIMEDGSKFKLISGDFNEETAIFRCMVCEKNMQRSSTRRHIGTKTHNEKLIK</sequence>
<dbReference type="SUPFAM" id="SSF57756">
    <property type="entry name" value="Retrovirus zinc finger-like domains"/>
    <property type="match status" value="1"/>
</dbReference>
<feature type="coiled-coil region" evidence="3">
    <location>
        <begin position="197"/>
        <end position="224"/>
    </location>
</feature>
<accession>A0AAU9IXE6</accession>
<dbReference type="EMBL" id="CAJZBQ010000025">
    <property type="protein sequence ID" value="CAG9320362.1"/>
    <property type="molecule type" value="Genomic_DNA"/>
</dbReference>
<keyword evidence="1" id="KW-0863">Zinc-finger</keyword>
<gene>
    <name evidence="7" type="ORF">BSTOLATCC_MIC26279</name>
</gene>
<dbReference type="AlphaFoldDB" id="A0AAU9IXE6"/>
<dbReference type="PROSITE" id="PS50158">
    <property type="entry name" value="ZF_CCHC"/>
    <property type="match status" value="2"/>
</dbReference>
<evidence type="ECO:0000313" key="7">
    <source>
        <dbReference type="EMBL" id="CAG9320362.1"/>
    </source>
</evidence>
<comment type="caution">
    <text evidence="7">The sequence shown here is derived from an EMBL/GenBank/DDBJ whole genome shotgun (WGS) entry which is preliminary data.</text>
</comment>
<dbReference type="Gene3D" id="4.10.60.10">
    <property type="entry name" value="Zinc finger, CCHC-type"/>
    <property type="match status" value="2"/>
</dbReference>
<dbReference type="InterPro" id="IPR012677">
    <property type="entry name" value="Nucleotide-bd_a/b_plait_sf"/>
</dbReference>
<proteinExistence type="predicted"/>
<feature type="domain" description="CCHC-type" evidence="6">
    <location>
        <begin position="97"/>
        <end position="113"/>
    </location>
</feature>
<evidence type="ECO:0008006" key="9">
    <source>
        <dbReference type="Google" id="ProtNLM"/>
    </source>
</evidence>
<evidence type="ECO:0000256" key="1">
    <source>
        <dbReference type="PROSITE-ProRule" id="PRU00047"/>
    </source>
</evidence>
<dbReference type="PANTHER" id="PTHR48038:SF2">
    <property type="entry name" value="OS02G0536400 PROTEIN"/>
    <property type="match status" value="1"/>
</dbReference>
<feature type="compositionally biased region" description="Basic and acidic residues" evidence="4">
    <location>
        <begin position="155"/>
        <end position="166"/>
    </location>
</feature>
<evidence type="ECO:0000256" key="2">
    <source>
        <dbReference type="PROSITE-ProRule" id="PRU00176"/>
    </source>
</evidence>
<dbReference type="Pfam" id="PF00076">
    <property type="entry name" value="RRM_1"/>
    <property type="match status" value="1"/>
</dbReference>
<dbReference type="SMART" id="SM00343">
    <property type="entry name" value="ZnF_C2HC"/>
    <property type="match status" value="2"/>
</dbReference>
<dbReference type="Pfam" id="PF00098">
    <property type="entry name" value="zf-CCHC"/>
    <property type="match status" value="2"/>
</dbReference>
<evidence type="ECO:0000313" key="8">
    <source>
        <dbReference type="Proteomes" id="UP001162131"/>
    </source>
</evidence>
<protein>
    <recommendedName>
        <fullName evidence="9">RNA-binding protein</fullName>
    </recommendedName>
</protein>
<dbReference type="PROSITE" id="PS50102">
    <property type="entry name" value="RRM"/>
    <property type="match status" value="1"/>
</dbReference>
<dbReference type="SUPFAM" id="SSF54928">
    <property type="entry name" value="RNA-binding domain, RBD"/>
    <property type="match status" value="1"/>
</dbReference>
<keyword evidence="1" id="KW-0479">Metal-binding</keyword>
<evidence type="ECO:0000259" key="6">
    <source>
        <dbReference type="PROSITE" id="PS50158"/>
    </source>
</evidence>
<keyword evidence="3" id="KW-0175">Coiled coil</keyword>
<dbReference type="Proteomes" id="UP001162131">
    <property type="component" value="Unassembled WGS sequence"/>
</dbReference>
<keyword evidence="8" id="KW-1185">Reference proteome</keyword>
<dbReference type="SMART" id="SM00360">
    <property type="entry name" value="RRM"/>
    <property type="match status" value="1"/>
</dbReference>
<name>A0AAU9IXE6_9CILI</name>
<reference evidence="7" key="1">
    <citation type="submission" date="2021-09" db="EMBL/GenBank/DDBJ databases">
        <authorList>
            <consortium name="AG Swart"/>
            <person name="Singh M."/>
            <person name="Singh A."/>
            <person name="Seah K."/>
            <person name="Emmerich C."/>
        </authorList>
    </citation>
    <scope>NUCLEOTIDE SEQUENCE</scope>
    <source>
        <strain evidence="7">ATCC30299</strain>
    </source>
</reference>
<evidence type="ECO:0000256" key="3">
    <source>
        <dbReference type="SAM" id="Coils"/>
    </source>
</evidence>
<dbReference type="GO" id="GO:0008270">
    <property type="term" value="F:zinc ion binding"/>
    <property type="evidence" value="ECO:0007669"/>
    <property type="project" value="UniProtKB-KW"/>
</dbReference>
<feature type="domain" description="CCHC-type" evidence="6">
    <location>
        <begin position="117"/>
        <end position="132"/>
    </location>
</feature>
<dbReference type="PANTHER" id="PTHR48038">
    <property type="entry name" value="RIBONUCLEOPROTEIN RB97D"/>
    <property type="match status" value="1"/>
</dbReference>
<dbReference type="InterPro" id="IPR001878">
    <property type="entry name" value="Znf_CCHC"/>
</dbReference>
<evidence type="ECO:0000256" key="4">
    <source>
        <dbReference type="SAM" id="MobiDB-lite"/>
    </source>
</evidence>
<dbReference type="InterPro" id="IPR000504">
    <property type="entry name" value="RRM_dom"/>
</dbReference>
<dbReference type="InterPro" id="IPR036875">
    <property type="entry name" value="Znf_CCHC_sf"/>
</dbReference>
<feature type="compositionally biased region" description="Basic residues" evidence="4">
    <location>
        <begin position="133"/>
        <end position="153"/>
    </location>
</feature>
<dbReference type="CDD" id="cd00590">
    <property type="entry name" value="RRM_SF"/>
    <property type="match status" value="1"/>
</dbReference>
<organism evidence="7 8">
    <name type="scientific">Blepharisma stoltei</name>
    <dbReference type="NCBI Taxonomy" id="1481888"/>
    <lineage>
        <taxon>Eukaryota</taxon>
        <taxon>Sar</taxon>
        <taxon>Alveolata</taxon>
        <taxon>Ciliophora</taxon>
        <taxon>Postciliodesmatophora</taxon>
        <taxon>Heterotrichea</taxon>
        <taxon>Heterotrichida</taxon>
        <taxon>Blepharismidae</taxon>
        <taxon>Blepharisma</taxon>
    </lineage>
</organism>
<evidence type="ECO:0000259" key="5">
    <source>
        <dbReference type="PROSITE" id="PS50102"/>
    </source>
</evidence>
<feature type="domain" description="RRM" evidence="5">
    <location>
        <begin position="1"/>
        <end position="75"/>
    </location>
</feature>
<keyword evidence="1" id="KW-0862">Zinc</keyword>
<dbReference type="GO" id="GO:0003723">
    <property type="term" value="F:RNA binding"/>
    <property type="evidence" value="ECO:0007669"/>
    <property type="project" value="UniProtKB-UniRule"/>
</dbReference>
<dbReference type="Gene3D" id="3.30.70.330">
    <property type="match status" value="1"/>
</dbReference>
<feature type="region of interest" description="Disordered" evidence="4">
    <location>
        <begin position="131"/>
        <end position="166"/>
    </location>
</feature>
<dbReference type="InterPro" id="IPR035979">
    <property type="entry name" value="RBD_domain_sf"/>
</dbReference>